<keyword evidence="6 11" id="KW-0812">Transmembrane</keyword>
<dbReference type="AlphaFoldDB" id="A0A8I0B8A6"/>
<dbReference type="NCBIfam" id="TIGR02532">
    <property type="entry name" value="IV_pilin_GFxxxE"/>
    <property type="match status" value="1"/>
</dbReference>
<sequence>MKNHGFTLLELMVTVSLLVILLGVGLPSLKELISSNSLSFQSEMILKLIRFARTQAIDNQQNVTACLADASDKCVQNSPDHFLVFIDDNSNSELSTGETLLARSQSLSDGIVVTANRISTIYSSDGTSIGTNATLTLCESGQPQVNLVIAQSGRSTNTPQANICP</sequence>
<feature type="transmembrane region" description="Helical" evidence="11">
    <location>
        <begin position="6"/>
        <end position="26"/>
    </location>
</feature>
<comment type="subcellular location">
    <subcellularLocation>
        <location evidence="1">Cell inner membrane</location>
        <topology evidence="1">Single-pass membrane protein</topology>
    </subcellularLocation>
</comment>
<comment type="caution">
    <text evidence="13">The sequence shown here is derived from an EMBL/GenBank/DDBJ whole genome shotgun (WGS) entry which is preliminary data.</text>
</comment>
<dbReference type="PROSITE" id="PS00409">
    <property type="entry name" value="PROKAR_NTER_METHYL"/>
    <property type="match status" value="1"/>
</dbReference>
<reference evidence="14 15" key="1">
    <citation type="journal article" date="2018" name="PLoS ONE">
        <title>Phenotypic characterization and whole genome analysis of extended-spectrum beta-lactamase-producing bacteria isolated from dogs in Germany.</title>
        <authorList>
            <person name="Boehmer T."/>
            <person name="Vogler A.J."/>
            <person name="Thomas A."/>
            <person name="Sauer S."/>
            <person name="Hergenroether M."/>
            <person name="Straubinger R.K."/>
            <person name="Birdsell D."/>
            <person name="Keim P."/>
            <person name="Sahl J.W."/>
            <person name="Williamson C.H."/>
            <person name="Riehm J.M."/>
        </authorList>
    </citation>
    <scope>NUCLEOTIDE SEQUENCE [LARGE SCALE GENOMIC DNA]</scope>
    <source>
        <strain evidence="14 15">AFG_SD03_1510_Ahy_093</strain>
    </source>
</reference>
<dbReference type="InterPro" id="IPR045584">
    <property type="entry name" value="Pilin-like"/>
</dbReference>
<reference evidence="15" key="2">
    <citation type="submission" date="2018-02" db="EMBL/GenBank/DDBJ databases">
        <title>Phenotypic characterization and whole genome analysis of multidrug-resistant, extended-spectrum beta-lactamase-producing bacteria isolated from dogs in Germany.</title>
        <authorList>
            <person name="Williamson C."/>
        </authorList>
    </citation>
    <scope>NUCLEOTIDE SEQUENCE [LARGE SCALE GENOMIC DNA]</scope>
    <source>
        <strain evidence="15">AFG_SD03_1510_Ahy_093</strain>
    </source>
</reference>
<dbReference type="EMBL" id="PUTQ01000014">
    <property type="protein sequence ID" value="RCF49392.1"/>
    <property type="molecule type" value="Genomic_DNA"/>
</dbReference>
<evidence type="ECO:0000256" key="4">
    <source>
        <dbReference type="ARBA" id="ARBA00022481"/>
    </source>
</evidence>
<evidence type="ECO:0000313" key="13">
    <source>
        <dbReference type="EMBL" id="MBC8674153.1"/>
    </source>
</evidence>
<dbReference type="GO" id="GO:0005886">
    <property type="term" value="C:plasma membrane"/>
    <property type="evidence" value="ECO:0007669"/>
    <property type="project" value="UniProtKB-SubCell"/>
</dbReference>
<evidence type="ECO:0000256" key="10">
    <source>
        <dbReference type="ARBA" id="ARBA00030775"/>
    </source>
</evidence>
<evidence type="ECO:0000256" key="2">
    <source>
        <dbReference type="ARBA" id="ARBA00021549"/>
    </source>
</evidence>
<accession>A0A8I0B8A6</accession>
<dbReference type="SUPFAM" id="SSF54523">
    <property type="entry name" value="Pili subunits"/>
    <property type="match status" value="1"/>
</dbReference>
<dbReference type="Pfam" id="PF12019">
    <property type="entry name" value="GspH"/>
    <property type="match status" value="1"/>
</dbReference>
<evidence type="ECO:0000256" key="11">
    <source>
        <dbReference type="SAM" id="Phobius"/>
    </source>
</evidence>
<dbReference type="Gene3D" id="3.55.40.10">
    <property type="entry name" value="minor pseudopilin epsh domain"/>
    <property type="match status" value="1"/>
</dbReference>
<evidence type="ECO:0000259" key="12">
    <source>
        <dbReference type="Pfam" id="PF12019"/>
    </source>
</evidence>
<reference evidence="14" key="3">
    <citation type="submission" date="2018-02" db="EMBL/GenBank/DDBJ databases">
        <authorList>
            <person name="Williamson C."/>
        </authorList>
    </citation>
    <scope>NUCLEOTIDE SEQUENCE</scope>
    <source>
        <strain evidence="14">AFG_SD03_1510_Ahy_093</strain>
    </source>
</reference>
<evidence type="ECO:0000256" key="6">
    <source>
        <dbReference type="ARBA" id="ARBA00022692"/>
    </source>
</evidence>
<evidence type="ECO:0000256" key="3">
    <source>
        <dbReference type="ARBA" id="ARBA00022475"/>
    </source>
</evidence>
<protein>
    <recommendedName>
        <fullName evidence="2">Type II secretion system protein H</fullName>
    </recommendedName>
    <alternativeName>
        <fullName evidence="10">General secretion pathway protein H</fullName>
    </alternativeName>
</protein>
<keyword evidence="4" id="KW-0488">Methylation</keyword>
<dbReference type="Proteomes" id="UP000253075">
    <property type="component" value="Unassembled WGS sequence"/>
</dbReference>
<name>A0A8I0B8A6_AERHY</name>
<dbReference type="EMBL" id="JACLAN010000009">
    <property type="protein sequence ID" value="MBC8674153.1"/>
    <property type="molecule type" value="Genomic_DNA"/>
</dbReference>
<dbReference type="InterPro" id="IPR012902">
    <property type="entry name" value="N_methyl_site"/>
</dbReference>
<dbReference type="GO" id="GO:0015628">
    <property type="term" value="P:protein secretion by the type II secretion system"/>
    <property type="evidence" value="ECO:0007669"/>
    <property type="project" value="InterPro"/>
</dbReference>
<evidence type="ECO:0000313" key="14">
    <source>
        <dbReference type="EMBL" id="RCF49392.1"/>
    </source>
</evidence>
<keyword evidence="7 11" id="KW-1133">Transmembrane helix</keyword>
<evidence type="ECO:0000256" key="9">
    <source>
        <dbReference type="ARBA" id="ARBA00025772"/>
    </source>
</evidence>
<evidence type="ECO:0000256" key="1">
    <source>
        <dbReference type="ARBA" id="ARBA00004377"/>
    </source>
</evidence>
<evidence type="ECO:0000256" key="8">
    <source>
        <dbReference type="ARBA" id="ARBA00023136"/>
    </source>
</evidence>
<evidence type="ECO:0000256" key="7">
    <source>
        <dbReference type="ARBA" id="ARBA00022989"/>
    </source>
</evidence>
<dbReference type="RefSeq" id="WP_081086399.1">
    <property type="nucleotide sequence ID" value="NZ_CP102364.1"/>
</dbReference>
<keyword evidence="3" id="KW-1003">Cell membrane</keyword>
<gene>
    <name evidence="14" type="ORF">C6C11_11580</name>
    <name evidence="13" type="ORF">H2136_16300</name>
</gene>
<keyword evidence="8 11" id="KW-0472">Membrane</keyword>
<dbReference type="GO" id="GO:0015627">
    <property type="term" value="C:type II protein secretion system complex"/>
    <property type="evidence" value="ECO:0007669"/>
    <property type="project" value="InterPro"/>
</dbReference>
<keyword evidence="5" id="KW-0997">Cell inner membrane</keyword>
<reference evidence="13" key="4">
    <citation type="submission" date="2020-07" db="EMBL/GenBank/DDBJ databases">
        <title>Carbapenem Resistant Aeromonas hydrophila Carrying blacphA7 Isolated from Two Solid Organ Transplant Patients.</title>
        <authorList>
            <person name="Hilt E."/>
            <person name="Fitzwater S.P."/>
            <person name="Ward K."/>
            <person name="De St Maurice A."/>
            <person name="Chandrasekaran S."/>
            <person name="Garner O.B."/>
            <person name="Yang S."/>
        </authorList>
    </citation>
    <scope>NUCLEOTIDE SEQUENCE</scope>
    <source>
        <strain evidence="13">B-1</strain>
    </source>
</reference>
<organism evidence="13">
    <name type="scientific">Aeromonas hydrophila</name>
    <dbReference type="NCBI Taxonomy" id="644"/>
    <lineage>
        <taxon>Bacteria</taxon>
        <taxon>Pseudomonadati</taxon>
        <taxon>Pseudomonadota</taxon>
        <taxon>Gammaproteobacteria</taxon>
        <taxon>Aeromonadales</taxon>
        <taxon>Aeromonadaceae</taxon>
        <taxon>Aeromonas</taxon>
    </lineage>
</organism>
<dbReference type="InterPro" id="IPR022346">
    <property type="entry name" value="T2SS_GspH"/>
</dbReference>
<dbReference type="Pfam" id="PF07963">
    <property type="entry name" value="N_methyl"/>
    <property type="match status" value="1"/>
</dbReference>
<evidence type="ECO:0000313" key="15">
    <source>
        <dbReference type="Proteomes" id="UP000253075"/>
    </source>
</evidence>
<comment type="similarity">
    <text evidence="9">Belongs to the GSP H family.</text>
</comment>
<proteinExistence type="inferred from homology"/>
<feature type="domain" description="General secretion pathway GspH" evidence="12">
    <location>
        <begin position="45"/>
        <end position="153"/>
    </location>
</feature>
<evidence type="ECO:0000256" key="5">
    <source>
        <dbReference type="ARBA" id="ARBA00022519"/>
    </source>
</evidence>